<sequence>MTTRGSKSGSRKPRSSTARLNTSTKTGNRLYEQSRARSRSNGTLGAASEISVPATAQTEAIDLDPASHVSQDVPLAEVQLLCTEYETQNFCLEDLERRLTSIDSTLELVQAEAAIPKAQEAH</sequence>
<dbReference type="Proteomes" id="UP000247409">
    <property type="component" value="Unassembled WGS sequence"/>
</dbReference>
<accession>A0A2V3IK28</accession>
<evidence type="ECO:0000256" key="1">
    <source>
        <dbReference type="SAM" id="MobiDB-lite"/>
    </source>
</evidence>
<feature type="region of interest" description="Disordered" evidence="1">
    <location>
        <begin position="1"/>
        <end position="51"/>
    </location>
</feature>
<proteinExistence type="predicted"/>
<dbReference type="EMBL" id="NBIV01000164">
    <property type="protein sequence ID" value="PXF42432.1"/>
    <property type="molecule type" value="Genomic_DNA"/>
</dbReference>
<keyword evidence="3" id="KW-1185">Reference proteome</keyword>
<evidence type="ECO:0000313" key="3">
    <source>
        <dbReference type="Proteomes" id="UP000247409"/>
    </source>
</evidence>
<gene>
    <name evidence="2" type="ORF">BWQ96_07843</name>
</gene>
<reference evidence="2 3" key="1">
    <citation type="journal article" date="2018" name="Mol. Biol. Evol.">
        <title>Analysis of the draft genome of the red seaweed Gracilariopsis chorda provides insights into genome size evolution in Rhodophyta.</title>
        <authorList>
            <person name="Lee J."/>
            <person name="Yang E.C."/>
            <person name="Graf L."/>
            <person name="Yang J.H."/>
            <person name="Qiu H."/>
            <person name="Zel Zion U."/>
            <person name="Chan C.X."/>
            <person name="Stephens T.G."/>
            <person name="Weber A.P.M."/>
            <person name="Boo G.H."/>
            <person name="Boo S.M."/>
            <person name="Kim K.M."/>
            <person name="Shin Y."/>
            <person name="Jung M."/>
            <person name="Lee S.J."/>
            <person name="Yim H.S."/>
            <person name="Lee J.H."/>
            <person name="Bhattacharya D."/>
            <person name="Yoon H.S."/>
        </authorList>
    </citation>
    <scope>NUCLEOTIDE SEQUENCE [LARGE SCALE GENOMIC DNA]</scope>
    <source>
        <strain evidence="2 3">SKKU-2015</strain>
        <tissue evidence="2">Whole body</tissue>
    </source>
</reference>
<protein>
    <submittedName>
        <fullName evidence="2">Uncharacterized protein</fullName>
    </submittedName>
</protein>
<evidence type="ECO:0000313" key="2">
    <source>
        <dbReference type="EMBL" id="PXF42432.1"/>
    </source>
</evidence>
<feature type="compositionally biased region" description="Polar residues" evidence="1">
    <location>
        <begin position="17"/>
        <end position="27"/>
    </location>
</feature>
<comment type="caution">
    <text evidence="2">The sequence shown here is derived from an EMBL/GenBank/DDBJ whole genome shotgun (WGS) entry which is preliminary data.</text>
</comment>
<organism evidence="2 3">
    <name type="scientific">Gracilariopsis chorda</name>
    <dbReference type="NCBI Taxonomy" id="448386"/>
    <lineage>
        <taxon>Eukaryota</taxon>
        <taxon>Rhodophyta</taxon>
        <taxon>Florideophyceae</taxon>
        <taxon>Rhodymeniophycidae</taxon>
        <taxon>Gracilariales</taxon>
        <taxon>Gracilariaceae</taxon>
        <taxon>Gracilariopsis</taxon>
    </lineage>
</organism>
<name>A0A2V3IK28_9FLOR</name>
<dbReference type="AlphaFoldDB" id="A0A2V3IK28"/>